<evidence type="ECO:0000313" key="1">
    <source>
        <dbReference type="EMBL" id="MBB6214108.1"/>
    </source>
</evidence>
<dbReference type="RefSeq" id="WP_184307216.1">
    <property type="nucleotide sequence ID" value="NZ_JACHEN010000001.1"/>
</dbReference>
<dbReference type="PROSITE" id="PS51257">
    <property type="entry name" value="PROKAR_LIPOPROTEIN"/>
    <property type="match status" value="1"/>
</dbReference>
<reference evidence="1 2" key="1">
    <citation type="submission" date="2020-08" db="EMBL/GenBank/DDBJ databases">
        <title>Genomic Encyclopedia of Type Strains, Phase IV (KMG-IV): sequencing the most valuable type-strain genomes for metagenomic binning, comparative biology and taxonomic classification.</title>
        <authorList>
            <person name="Goeker M."/>
        </authorList>
    </citation>
    <scope>NUCLEOTIDE SEQUENCE [LARGE SCALE GENOMIC DNA]</scope>
    <source>
        <strain evidence="1 2">DSM 103526</strain>
    </source>
</reference>
<evidence type="ECO:0000313" key="2">
    <source>
        <dbReference type="Proteomes" id="UP000579281"/>
    </source>
</evidence>
<keyword evidence="2" id="KW-1185">Reference proteome</keyword>
<dbReference type="Proteomes" id="UP000579281">
    <property type="component" value="Unassembled WGS sequence"/>
</dbReference>
<protein>
    <submittedName>
        <fullName evidence="1">Uncharacterized protein</fullName>
    </submittedName>
</protein>
<gene>
    <name evidence="1" type="ORF">HNQ80_000177</name>
</gene>
<dbReference type="AlphaFoldDB" id="A0A841KPT4"/>
<accession>A0A841KPT4</accession>
<dbReference type="EMBL" id="JACHEN010000001">
    <property type="protein sequence ID" value="MBB6214108.1"/>
    <property type="molecule type" value="Genomic_DNA"/>
</dbReference>
<name>A0A841KPT4_9FIRM</name>
<comment type="caution">
    <text evidence="1">The sequence shown here is derived from an EMBL/GenBank/DDBJ whole genome shotgun (WGS) entry which is preliminary data.</text>
</comment>
<proteinExistence type="predicted"/>
<organism evidence="1 2">
    <name type="scientific">Anaerosolibacter carboniphilus</name>
    <dbReference type="NCBI Taxonomy" id="1417629"/>
    <lineage>
        <taxon>Bacteria</taxon>
        <taxon>Bacillati</taxon>
        <taxon>Bacillota</taxon>
        <taxon>Clostridia</taxon>
        <taxon>Peptostreptococcales</taxon>
        <taxon>Thermotaleaceae</taxon>
        <taxon>Anaerosolibacter</taxon>
    </lineage>
</organism>
<sequence>MNKKNISMIISVFMIVFILTSCNSDYNKQVKAYEALYDETMSLVDSENVYKSIKDNNLTSNLDELNRLLEHIKEILPDDKLDDFLLLRTKHDILKKVIEGGLKWESLDDLDKLSIKDSIDRFKPKQ</sequence>